<keyword evidence="3" id="KW-1185">Reference proteome</keyword>
<dbReference type="RefSeq" id="WP_215627026.1">
    <property type="nucleotide sequence ID" value="NZ_CP067089.2"/>
</dbReference>
<name>A0A7T8BBZ9_9SPIR</name>
<evidence type="ECO:0000313" key="2">
    <source>
        <dbReference type="EMBL" id="QQO09723.1"/>
    </source>
</evidence>
<dbReference type="Proteomes" id="UP000595917">
    <property type="component" value="Chromosome"/>
</dbReference>
<accession>A0A7T8BBZ9</accession>
<protein>
    <submittedName>
        <fullName evidence="2">Uncharacterized protein</fullName>
    </submittedName>
</protein>
<dbReference type="AlphaFoldDB" id="A0A7T8BBZ9"/>
<feature type="chain" id="PRO_5031147939" evidence="1">
    <location>
        <begin position="18"/>
        <end position="225"/>
    </location>
</feature>
<proteinExistence type="predicted"/>
<evidence type="ECO:0000256" key="1">
    <source>
        <dbReference type="SAM" id="SignalP"/>
    </source>
</evidence>
<gene>
    <name evidence="2" type="ORF">JFL75_02050</name>
</gene>
<sequence>MKRFLVVLLVFSLFIWGCDSSGGDEAVLYMPSNGLDIGTNGLFKAMAEFPALTDFYGKTVKRVSVQLSAETETYTYDLTGFTETTTGNYTKDSDSNVTWYTYKDSGETTAGWRDNTVTTASATSLQDALAKYPSFNTGNFENMVTEVTFTFQFDKDSLGYNPLPAEFTAYAAKLTNFTAQGEKYYQYETDDIQYTLVAYGWADNDLYIDIIVRYRGGDGEWSVAN</sequence>
<feature type="signal peptide" evidence="1">
    <location>
        <begin position="1"/>
        <end position="17"/>
    </location>
</feature>
<organism evidence="2 3">
    <name type="scientific">Breznakiella homolactica</name>
    <dbReference type="NCBI Taxonomy" id="2798577"/>
    <lineage>
        <taxon>Bacteria</taxon>
        <taxon>Pseudomonadati</taxon>
        <taxon>Spirochaetota</taxon>
        <taxon>Spirochaetia</taxon>
        <taxon>Spirochaetales</taxon>
        <taxon>Breznakiellaceae</taxon>
        <taxon>Breznakiella</taxon>
    </lineage>
</organism>
<evidence type="ECO:0000313" key="3">
    <source>
        <dbReference type="Proteomes" id="UP000595917"/>
    </source>
</evidence>
<keyword evidence="1" id="KW-0732">Signal</keyword>
<reference evidence="2" key="1">
    <citation type="submission" date="2021-01" db="EMBL/GenBank/DDBJ databases">
        <title>Description of Breznakiella homolactica.</title>
        <authorList>
            <person name="Song Y."/>
            <person name="Brune A."/>
        </authorList>
    </citation>
    <scope>NUCLEOTIDE SEQUENCE</scope>
    <source>
        <strain evidence="2">RmG30</strain>
    </source>
</reference>
<dbReference type="EMBL" id="CP067089">
    <property type="protein sequence ID" value="QQO09723.1"/>
    <property type="molecule type" value="Genomic_DNA"/>
</dbReference>
<dbReference type="KEGG" id="bhc:JFL75_02050"/>